<keyword evidence="3" id="KW-0472">Membrane</keyword>
<accession>A0A484KRX7</accession>
<dbReference type="AlphaFoldDB" id="A0A484KRX7"/>
<dbReference type="Proteomes" id="UP000595140">
    <property type="component" value="Unassembled WGS sequence"/>
</dbReference>
<evidence type="ECO:0000313" key="5">
    <source>
        <dbReference type="Proteomes" id="UP000595140"/>
    </source>
</evidence>
<feature type="coiled-coil region" evidence="1">
    <location>
        <begin position="55"/>
        <end position="124"/>
    </location>
</feature>
<keyword evidence="3" id="KW-1133">Transmembrane helix</keyword>
<evidence type="ECO:0000256" key="2">
    <source>
        <dbReference type="SAM" id="MobiDB-lite"/>
    </source>
</evidence>
<feature type="region of interest" description="Disordered" evidence="2">
    <location>
        <begin position="1"/>
        <end position="21"/>
    </location>
</feature>
<gene>
    <name evidence="4" type="ORF">CCAM_LOCUS6578</name>
</gene>
<organism evidence="4 5">
    <name type="scientific">Cuscuta campestris</name>
    <dbReference type="NCBI Taxonomy" id="132261"/>
    <lineage>
        <taxon>Eukaryota</taxon>
        <taxon>Viridiplantae</taxon>
        <taxon>Streptophyta</taxon>
        <taxon>Embryophyta</taxon>
        <taxon>Tracheophyta</taxon>
        <taxon>Spermatophyta</taxon>
        <taxon>Magnoliopsida</taxon>
        <taxon>eudicotyledons</taxon>
        <taxon>Gunneridae</taxon>
        <taxon>Pentapetalae</taxon>
        <taxon>asterids</taxon>
        <taxon>lamiids</taxon>
        <taxon>Solanales</taxon>
        <taxon>Convolvulaceae</taxon>
        <taxon>Cuscuteae</taxon>
        <taxon>Cuscuta</taxon>
        <taxon>Cuscuta subgen. Grammica</taxon>
        <taxon>Cuscuta sect. Cleistogrammica</taxon>
    </lineage>
</organism>
<proteinExistence type="predicted"/>
<keyword evidence="3" id="KW-0812">Transmembrane</keyword>
<reference evidence="4 5" key="1">
    <citation type="submission" date="2018-04" db="EMBL/GenBank/DDBJ databases">
        <authorList>
            <person name="Vogel A."/>
        </authorList>
    </citation>
    <scope>NUCLEOTIDE SEQUENCE [LARGE SCALE GENOMIC DNA]</scope>
</reference>
<sequence>MMPGQVFAEREEPVNVEPAPYDPEAESWVQWEERWVKLGRTPWSSSLRILPASWLSLLEEKLKRAKAHNRELQDLTARQLDEMANLSAIARRENAEILQLKEENTQLMGEVSHLKEEVKLKEEELPGRAKQWVEENLFEAARVLTSSEENTMEGFKLLYREEHGKEIITLRSAPMVSCLVRKETGKPRMRYWLTGFQTSMRNHMAWPPYRMKSLLPHSLLTDLPGCDRLSLVIFGTSFFALLCPVYFVNI</sequence>
<keyword evidence="1" id="KW-0175">Coiled coil</keyword>
<dbReference type="EMBL" id="OOIL02000426">
    <property type="protein sequence ID" value="VFQ64802.1"/>
    <property type="molecule type" value="Genomic_DNA"/>
</dbReference>
<name>A0A484KRX7_9ASTE</name>
<evidence type="ECO:0000256" key="1">
    <source>
        <dbReference type="SAM" id="Coils"/>
    </source>
</evidence>
<feature type="transmembrane region" description="Helical" evidence="3">
    <location>
        <begin position="229"/>
        <end position="248"/>
    </location>
</feature>
<protein>
    <submittedName>
        <fullName evidence="4">Uncharacterized protein</fullName>
    </submittedName>
</protein>
<evidence type="ECO:0000256" key="3">
    <source>
        <dbReference type="SAM" id="Phobius"/>
    </source>
</evidence>
<evidence type="ECO:0000313" key="4">
    <source>
        <dbReference type="EMBL" id="VFQ64802.1"/>
    </source>
</evidence>
<keyword evidence="5" id="KW-1185">Reference proteome</keyword>